<gene>
    <name evidence="1" type="ORF">J2S20_002176</name>
</gene>
<reference evidence="1" key="1">
    <citation type="submission" date="2023-07" db="EMBL/GenBank/DDBJ databases">
        <title>Genomic Encyclopedia of Type Strains, Phase IV (KMG-IV): sequencing the most valuable type-strain genomes for metagenomic binning, comparative biology and taxonomic classification.</title>
        <authorList>
            <person name="Goeker M."/>
        </authorList>
    </citation>
    <scope>NUCLEOTIDE SEQUENCE</scope>
    <source>
        <strain evidence="1">DSM 19659</strain>
    </source>
</reference>
<evidence type="ECO:0000313" key="2">
    <source>
        <dbReference type="Proteomes" id="UP001241537"/>
    </source>
</evidence>
<comment type="caution">
    <text evidence="1">The sequence shown here is derived from an EMBL/GenBank/DDBJ whole genome shotgun (WGS) entry which is preliminary data.</text>
</comment>
<keyword evidence="2" id="KW-1185">Reference proteome</keyword>
<name>A0AAE3VBX2_9FIRM</name>
<dbReference type="AlphaFoldDB" id="A0AAE3VBX2"/>
<proteinExistence type="predicted"/>
<organism evidence="1 2">
    <name type="scientific">Moryella indoligenes</name>
    <dbReference type="NCBI Taxonomy" id="371674"/>
    <lineage>
        <taxon>Bacteria</taxon>
        <taxon>Bacillati</taxon>
        <taxon>Bacillota</taxon>
        <taxon>Clostridia</taxon>
        <taxon>Lachnospirales</taxon>
        <taxon>Lachnospiraceae</taxon>
        <taxon>Moryella</taxon>
    </lineage>
</organism>
<accession>A0AAE3VBX2</accession>
<sequence>MRLLFCNIAWMNYYKGLIPGVDEPYGGGSFVIENQDAHEKYNFDPLHVSFEDGAEQDVCFGFVETKTSRSGKRQELHIEKIDGCEACGKDDVVEDVLVIYCAARPYQNFTSVVGWYKHANVYRRYQELILPQEDGSEYYQYYNAEVLKGNCVLLPKNDRRITQWSAPRRQTGAFFGFGQANVWFAEGRDENRALDEFLKKTVDKIENYQGENWVDLSPEELK</sequence>
<evidence type="ECO:0000313" key="1">
    <source>
        <dbReference type="EMBL" id="MDQ0153456.1"/>
    </source>
</evidence>
<dbReference type="EMBL" id="JAUSTO010000020">
    <property type="protein sequence ID" value="MDQ0153456.1"/>
    <property type="molecule type" value="Genomic_DNA"/>
</dbReference>
<protein>
    <submittedName>
        <fullName evidence="1">Uncharacterized protein</fullName>
    </submittedName>
</protein>
<dbReference type="Proteomes" id="UP001241537">
    <property type="component" value="Unassembled WGS sequence"/>
</dbReference>